<reference evidence="3" key="1">
    <citation type="submission" date="2015-02" db="EMBL/GenBank/DDBJ databases">
        <title>Genome sequencing for Strongylocentrotus purpuratus.</title>
        <authorList>
            <person name="Murali S."/>
            <person name="Liu Y."/>
            <person name="Vee V."/>
            <person name="English A."/>
            <person name="Wang M."/>
            <person name="Skinner E."/>
            <person name="Han Y."/>
            <person name="Muzny D.M."/>
            <person name="Worley K.C."/>
            <person name="Gibbs R.A."/>
        </authorList>
    </citation>
    <scope>NUCLEOTIDE SEQUENCE</scope>
</reference>
<evidence type="ECO:0000313" key="2">
    <source>
        <dbReference type="EnsemblMetazoa" id="XP_030851782"/>
    </source>
</evidence>
<dbReference type="SUPFAM" id="SSF56219">
    <property type="entry name" value="DNase I-like"/>
    <property type="match status" value="1"/>
</dbReference>
<dbReference type="Pfam" id="PF03372">
    <property type="entry name" value="Exo_endo_phos"/>
    <property type="match status" value="1"/>
</dbReference>
<evidence type="ECO:0000259" key="1">
    <source>
        <dbReference type="Pfam" id="PF03372"/>
    </source>
</evidence>
<accession>A0A7M7PJV3</accession>
<dbReference type="PANTHER" id="PTHR46670">
    <property type="entry name" value="ENDO/EXONUCLEASE/PHOSPHATASE DOMAIN-CONTAINING PROTEIN"/>
    <property type="match status" value="1"/>
</dbReference>
<dbReference type="OrthoDB" id="10072198at2759"/>
<dbReference type="Proteomes" id="UP000007110">
    <property type="component" value="Unassembled WGS sequence"/>
</dbReference>
<protein>
    <recommendedName>
        <fullName evidence="1">Endonuclease/exonuclease/phosphatase domain-containing protein</fullName>
    </recommendedName>
</protein>
<dbReference type="InterPro" id="IPR036691">
    <property type="entry name" value="Endo/exonu/phosph_ase_sf"/>
</dbReference>
<dbReference type="PANTHER" id="PTHR46670:SF3">
    <property type="entry name" value="ENDONUCLEASE_EXONUCLEASE_PHOSPHATASE DOMAIN-CONTAINING PROTEIN"/>
    <property type="match status" value="1"/>
</dbReference>
<proteinExistence type="predicted"/>
<dbReference type="RefSeq" id="XP_030851782.1">
    <property type="nucleotide sequence ID" value="XM_030995922.1"/>
</dbReference>
<dbReference type="OMA" id="WYSEEIA"/>
<dbReference type="InterPro" id="IPR005135">
    <property type="entry name" value="Endo/exonuclease/phosphatase"/>
</dbReference>
<name>A0A7M7PJV3_STRPU</name>
<dbReference type="InParanoid" id="A0A7M7PJV3"/>
<evidence type="ECO:0000313" key="3">
    <source>
        <dbReference type="Proteomes" id="UP000007110"/>
    </source>
</evidence>
<dbReference type="KEGG" id="spu:115928576"/>
<dbReference type="AlphaFoldDB" id="A0A7M7PJV3"/>
<feature type="domain" description="Endonuclease/exonuclease/phosphatase" evidence="1">
    <location>
        <begin position="2"/>
        <end position="211"/>
    </location>
</feature>
<dbReference type="EnsemblMetazoa" id="XM_030995922">
    <property type="protein sequence ID" value="XP_030851782"/>
    <property type="gene ID" value="LOC115928576"/>
</dbReference>
<reference evidence="2" key="2">
    <citation type="submission" date="2021-01" db="UniProtKB">
        <authorList>
            <consortium name="EnsemblMetazoa"/>
        </authorList>
    </citation>
    <scope>IDENTIFICATION</scope>
</reference>
<sequence length="415" mass="47395">MCTLNARSVRNKTTDIVEFVLDNDFDILALTETWLKDDDDVYLGNCIPEGYTFNHKDRQGKGGGGVGLLFKSSLSVKSEAVQHFMSFEAYQARVSCQSRSLILLVIYRPDIVEEQGQRIPYSLFLEEFATLLDSFVLDPSEVVLTGDFNVWVDDFNDVRARQFMNILSSYGMKQLVREGTHLHGHTLDLLITRDSATLVSDVSVILGVSDHHAVQCNLDLRKPSTSRRTVTTRPLRSMNREQFRSGVHESLSEIDIEDSSISSSVERYDLSLTSLLDKLAPKKTRSVIIKPSSPWMTEKIHAAKCLRRRLERKWRRTRSEEDRKSYVTQRQVVSQEIEKAKTEYYSECVAECEGNQRRLFTVVDALLHRKKETVLPDASSDQILADNFCHYFFNKVTKIRDDIDAELSSGQCTAL</sequence>
<dbReference type="GO" id="GO:0003824">
    <property type="term" value="F:catalytic activity"/>
    <property type="evidence" value="ECO:0007669"/>
    <property type="project" value="InterPro"/>
</dbReference>
<keyword evidence="3" id="KW-1185">Reference proteome</keyword>
<dbReference type="Gene3D" id="3.60.10.10">
    <property type="entry name" value="Endonuclease/exonuclease/phosphatase"/>
    <property type="match status" value="1"/>
</dbReference>
<dbReference type="GeneID" id="115928576"/>
<organism evidence="2 3">
    <name type="scientific">Strongylocentrotus purpuratus</name>
    <name type="common">Purple sea urchin</name>
    <dbReference type="NCBI Taxonomy" id="7668"/>
    <lineage>
        <taxon>Eukaryota</taxon>
        <taxon>Metazoa</taxon>
        <taxon>Echinodermata</taxon>
        <taxon>Eleutherozoa</taxon>
        <taxon>Echinozoa</taxon>
        <taxon>Echinoidea</taxon>
        <taxon>Euechinoidea</taxon>
        <taxon>Echinacea</taxon>
        <taxon>Camarodonta</taxon>
        <taxon>Echinidea</taxon>
        <taxon>Strongylocentrotidae</taxon>
        <taxon>Strongylocentrotus</taxon>
    </lineage>
</organism>